<organism evidence="1 2">
    <name type="scientific">Ensete ventricosum</name>
    <name type="common">Abyssinian banana</name>
    <name type="synonym">Musa ensete</name>
    <dbReference type="NCBI Taxonomy" id="4639"/>
    <lineage>
        <taxon>Eukaryota</taxon>
        <taxon>Viridiplantae</taxon>
        <taxon>Streptophyta</taxon>
        <taxon>Embryophyta</taxon>
        <taxon>Tracheophyta</taxon>
        <taxon>Spermatophyta</taxon>
        <taxon>Magnoliopsida</taxon>
        <taxon>Liliopsida</taxon>
        <taxon>Zingiberales</taxon>
        <taxon>Musaceae</taxon>
        <taxon>Ensete</taxon>
    </lineage>
</organism>
<dbReference type="EMBL" id="AMZH03001332">
    <property type="protein sequence ID" value="RRT79696.1"/>
    <property type="molecule type" value="Genomic_DNA"/>
</dbReference>
<evidence type="ECO:0000313" key="1">
    <source>
        <dbReference type="EMBL" id="RRT79696.1"/>
    </source>
</evidence>
<dbReference type="AlphaFoldDB" id="A0A427AU98"/>
<reference evidence="1 2" key="1">
    <citation type="journal article" date="2014" name="Agronomy (Basel)">
        <title>A Draft Genome Sequence for Ensete ventricosum, the Drought-Tolerant Tree Against Hunger.</title>
        <authorList>
            <person name="Harrison J."/>
            <person name="Moore K.A."/>
            <person name="Paszkiewicz K."/>
            <person name="Jones T."/>
            <person name="Grant M."/>
            <person name="Ambacheew D."/>
            <person name="Muzemil S."/>
            <person name="Studholme D.J."/>
        </authorList>
    </citation>
    <scope>NUCLEOTIDE SEQUENCE [LARGE SCALE GENOMIC DNA]</scope>
</reference>
<sequence>MQSLPADHLTLPSLSQQPLAPTILNRRLLSSSNRALCRKSSATVLFLCQPRRCLPQPLPNGPIASALLLRGLSQSLPSRALLYPTTTASPHATEGCN</sequence>
<proteinExistence type="predicted"/>
<evidence type="ECO:0000313" key="2">
    <source>
        <dbReference type="Proteomes" id="UP000287651"/>
    </source>
</evidence>
<comment type="caution">
    <text evidence="1">The sequence shown here is derived from an EMBL/GenBank/DDBJ whole genome shotgun (WGS) entry which is preliminary data.</text>
</comment>
<dbReference type="Proteomes" id="UP000287651">
    <property type="component" value="Unassembled WGS sequence"/>
</dbReference>
<accession>A0A427AU98</accession>
<name>A0A427AU98_ENSVE</name>
<gene>
    <name evidence="1" type="ORF">B296_00012204</name>
</gene>
<protein>
    <submittedName>
        <fullName evidence="1">Uncharacterized protein</fullName>
    </submittedName>
</protein>